<keyword evidence="3" id="KW-0804">Transcription</keyword>
<evidence type="ECO:0000256" key="1">
    <source>
        <dbReference type="ARBA" id="ARBA00023015"/>
    </source>
</evidence>
<dbReference type="SUPFAM" id="SSF48008">
    <property type="entry name" value="GntR ligand-binding domain-like"/>
    <property type="match status" value="1"/>
</dbReference>
<organism evidence="4">
    <name type="scientific">marine sediment metagenome</name>
    <dbReference type="NCBI Taxonomy" id="412755"/>
    <lineage>
        <taxon>unclassified sequences</taxon>
        <taxon>metagenomes</taxon>
        <taxon>ecological metagenomes</taxon>
    </lineage>
</organism>
<dbReference type="AlphaFoldDB" id="A0A0F9E1M3"/>
<dbReference type="GO" id="GO:0003677">
    <property type="term" value="F:DNA binding"/>
    <property type="evidence" value="ECO:0007669"/>
    <property type="project" value="UniProtKB-KW"/>
</dbReference>
<evidence type="ECO:0000313" key="4">
    <source>
        <dbReference type="EMBL" id="KKL23811.1"/>
    </source>
</evidence>
<proteinExistence type="predicted"/>
<evidence type="ECO:0000256" key="3">
    <source>
        <dbReference type="ARBA" id="ARBA00023163"/>
    </source>
</evidence>
<keyword evidence="1" id="KW-0805">Transcription regulation</keyword>
<reference evidence="4" key="1">
    <citation type="journal article" date="2015" name="Nature">
        <title>Complex archaea that bridge the gap between prokaryotes and eukaryotes.</title>
        <authorList>
            <person name="Spang A."/>
            <person name="Saw J.H."/>
            <person name="Jorgensen S.L."/>
            <person name="Zaremba-Niedzwiedzka K."/>
            <person name="Martijn J."/>
            <person name="Lind A.E."/>
            <person name="van Eijk R."/>
            <person name="Schleper C."/>
            <person name="Guy L."/>
            <person name="Ettema T.J."/>
        </authorList>
    </citation>
    <scope>NUCLEOTIDE SEQUENCE</scope>
</reference>
<gene>
    <name evidence="4" type="ORF">LCGC14_2421640</name>
</gene>
<accession>A0A0F9E1M3</accession>
<dbReference type="EMBL" id="LAZR01036834">
    <property type="protein sequence ID" value="KKL23811.1"/>
    <property type="molecule type" value="Genomic_DNA"/>
</dbReference>
<keyword evidence="2" id="KW-0238">DNA-binding</keyword>
<dbReference type="Gene3D" id="1.20.120.530">
    <property type="entry name" value="GntR ligand-binding domain-like"/>
    <property type="match status" value="1"/>
</dbReference>
<evidence type="ECO:0000256" key="2">
    <source>
        <dbReference type="ARBA" id="ARBA00023125"/>
    </source>
</evidence>
<sequence>KHHQTIIAACENRDPAAAAAGMRADIDDAKEGIIRYIASFATNE</sequence>
<feature type="non-terminal residue" evidence="4">
    <location>
        <position position="1"/>
    </location>
</feature>
<protein>
    <submittedName>
        <fullName evidence="4">Uncharacterized protein</fullName>
    </submittedName>
</protein>
<comment type="caution">
    <text evidence="4">The sequence shown here is derived from an EMBL/GenBank/DDBJ whole genome shotgun (WGS) entry which is preliminary data.</text>
</comment>
<dbReference type="InterPro" id="IPR008920">
    <property type="entry name" value="TF_FadR/GntR_C"/>
</dbReference>
<name>A0A0F9E1M3_9ZZZZ</name>